<dbReference type="EMBL" id="CP013099">
    <property type="protein sequence ID" value="ALP52326.1"/>
    <property type="molecule type" value="Genomic_DNA"/>
</dbReference>
<keyword evidence="2 10" id="KW-0436">Ligase</keyword>
<dbReference type="InterPro" id="IPR004101">
    <property type="entry name" value="Mur_ligase_C"/>
</dbReference>
<evidence type="ECO:0000256" key="1">
    <source>
        <dbReference type="ARBA" id="ARBA00022490"/>
    </source>
</evidence>
<dbReference type="NCBIfam" id="TIGR01143">
    <property type="entry name" value="murF"/>
    <property type="match status" value="1"/>
</dbReference>
<evidence type="ECO:0000256" key="9">
    <source>
        <dbReference type="ARBA" id="ARBA00023316"/>
    </source>
</evidence>
<dbReference type="InterPro" id="IPR035911">
    <property type="entry name" value="MurE/MurF_N"/>
</dbReference>
<evidence type="ECO:0000256" key="8">
    <source>
        <dbReference type="ARBA" id="ARBA00023306"/>
    </source>
</evidence>
<keyword evidence="1 10" id="KW-0963">Cytoplasm</keyword>
<dbReference type="SUPFAM" id="SSF63418">
    <property type="entry name" value="MurE/MurF N-terminal domain"/>
    <property type="match status" value="1"/>
</dbReference>
<proteinExistence type="inferred from homology"/>
<evidence type="ECO:0000256" key="11">
    <source>
        <dbReference type="RuleBase" id="RU004136"/>
    </source>
</evidence>
<dbReference type="InterPro" id="IPR000713">
    <property type="entry name" value="Mur_ligase_N"/>
</dbReference>
<comment type="catalytic activity">
    <reaction evidence="10 11">
        <text>D-alanyl-D-alanine + UDP-N-acetyl-alpha-D-muramoyl-L-alanyl-gamma-D-glutamyl-meso-2,6-diaminopimelate + ATP = UDP-N-acetyl-alpha-D-muramoyl-L-alanyl-gamma-D-glutamyl-meso-2,6-diaminopimeloyl-D-alanyl-D-alanine + ADP + phosphate + H(+)</text>
        <dbReference type="Rhea" id="RHEA:28374"/>
        <dbReference type="ChEBI" id="CHEBI:15378"/>
        <dbReference type="ChEBI" id="CHEBI:30616"/>
        <dbReference type="ChEBI" id="CHEBI:43474"/>
        <dbReference type="ChEBI" id="CHEBI:57822"/>
        <dbReference type="ChEBI" id="CHEBI:61386"/>
        <dbReference type="ChEBI" id="CHEBI:83905"/>
        <dbReference type="ChEBI" id="CHEBI:456216"/>
        <dbReference type="EC" id="6.3.2.10"/>
    </reaction>
</comment>
<protein>
    <recommendedName>
        <fullName evidence="10 11">UDP-N-acetylmuramoyl-tripeptide--D-alanyl-D-alanine ligase</fullName>
        <ecNumber evidence="10 11">6.3.2.10</ecNumber>
    </recommendedName>
    <alternativeName>
        <fullName evidence="10">D-alanyl-D-alanine-adding enzyme</fullName>
    </alternativeName>
</protein>
<dbReference type="GO" id="GO:0009252">
    <property type="term" value="P:peptidoglycan biosynthetic process"/>
    <property type="evidence" value="ECO:0007669"/>
    <property type="project" value="UniProtKB-UniRule"/>
</dbReference>
<keyword evidence="6 10" id="KW-0133">Cell shape</keyword>
<evidence type="ECO:0000256" key="10">
    <source>
        <dbReference type="HAMAP-Rule" id="MF_02019"/>
    </source>
</evidence>
<dbReference type="GO" id="GO:0008360">
    <property type="term" value="P:regulation of cell shape"/>
    <property type="evidence" value="ECO:0007669"/>
    <property type="project" value="UniProtKB-KW"/>
</dbReference>
<dbReference type="Pfam" id="PF08245">
    <property type="entry name" value="Mur_ligase_M"/>
    <property type="match status" value="1"/>
</dbReference>
<evidence type="ECO:0000256" key="3">
    <source>
        <dbReference type="ARBA" id="ARBA00022618"/>
    </source>
</evidence>
<dbReference type="AlphaFoldDB" id="A0A0S2TB13"/>
<evidence type="ECO:0000259" key="14">
    <source>
        <dbReference type="Pfam" id="PF08245"/>
    </source>
</evidence>
<feature type="domain" description="Mur ligase C-terminal" evidence="13">
    <location>
        <begin position="322"/>
        <end position="445"/>
    </location>
</feature>
<evidence type="ECO:0000256" key="5">
    <source>
        <dbReference type="ARBA" id="ARBA00022840"/>
    </source>
</evidence>
<reference evidence="15" key="1">
    <citation type="submission" date="2015-10" db="EMBL/GenBank/DDBJ databases">
        <title>Description of Candidatus Tenderia electrophaga gen. nov, sp. nov., an Uncultivated Electroautotroph from a Biocathode Enrichment.</title>
        <authorList>
            <person name="Eddie B.J."/>
            <person name="Malanoski A.P."/>
            <person name="Wang Z."/>
            <person name="Hall R.J."/>
            <person name="Oh S.D."/>
            <person name="Heiner C."/>
            <person name="Lin B."/>
            <person name="Strycharz-Glaven S.M."/>
        </authorList>
    </citation>
    <scope>NUCLEOTIDE SEQUENCE [LARGE SCALE GENOMIC DNA]</scope>
    <source>
        <strain evidence="15">NRL1</strain>
    </source>
</reference>
<evidence type="ECO:0000256" key="6">
    <source>
        <dbReference type="ARBA" id="ARBA00022960"/>
    </source>
</evidence>
<dbReference type="HAMAP" id="MF_02019">
    <property type="entry name" value="MurF"/>
    <property type="match status" value="1"/>
</dbReference>
<dbReference type="InterPro" id="IPR013221">
    <property type="entry name" value="Mur_ligase_cen"/>
</dbReference>
<evidence type="ECO:0000259" key="13">
    <source>
        <dbReference type="Pfam" id="PF02875"/>
    </source>
</evidence>
<evidence type="ECO:0000259" key="12">
    <source>
        <dbReference type="Pfam" id="PF01225"/>
    </source>
</evidence>
<keyword evidence="9 10" id="KW-0961">Cell wall biogenesis/degradation</keyword>
<dbReference type="InterPro" id="IPR051046">
    <property type="entry name" value="MurCDEF_CellWall_CoF430Synth"/>
</dbReference>
<dbReference type="InterPro" id="IPR005863">
    <property type="entry name" value="UDP-N-AcMur_synth"/>
</dbReference>
<keyword evidence="4 10" id="KW-0547">Nucleotide-binding</keyword>
<dbReference type="UniPathway" id="UPA00219"/>
<feature type="domain" description="Mur ligase N-terminal catalytic" evidence="12">
    <location>
        <begin position="28"/>
        <end position="95"/>
    </location>
</feature>
<sequence>MSMMTLQQAAAILDARLRGAAGVGFDAVCTDTRTLRPGDLFVALKGPNFDAHDFVAAAAQQGAVAALVETEIDCDLPQIVVADTRLALGQLAAAWRARFQGQVIGVTGSNGKTTVKEMLACILGQQGAVLATEGNLNNDIGVPLMLLRLRPGQHRAAVIEMGANHAGEIAYLTRLVQPDVALITNAAAAHLEGFGSLEDVAHAKGEIWQGLGKQGTAVINLDDEFADYWRELVVDHRSIGFGMVPSADVRLAEGGVKWTISQGGYKCSFKIQTPAGAVDVAMNLAGKHNVMNALAAAATALVAGATPAHVRTGLESMTPVKGRLEPKVTPWGQLVIDDCYNANPHSLRAAIDVLLQAPGETILVLGDMAELGAQADELHYQVGVEAREKGVDLLLACGQHCRQAVQGFGDKGICFDDQQALKRHLLTLLSEAAHRDAVVLVKGSRSAAMDKVVDSLVAGEAL</sequence>
<dbReference type="Pfam" id="PF02875">
    <property type="entry name" value="Mur_ligase_C"/>
    <property type="match status" value="1"/>
</dbReference>
<comment type="similarity">
    <text evidence="10">Belongs to the MurCDEF family. MurF subfamily.</text>
</comment>
<accession>A0A0S2TB13</accession>
<dbReference type="PANTHER" id="PTHR43024:SF1">
    <property type="entry name" value="UDP-N-ACETYLMURAMOYL-TRIPEPTIDE--D-ALANYL-D-ALANINE LIGASE"/>
    <property type="match status" value="1"/>
</dbReference>
<dbReference type="SUPFAM" id="SSF53244">
    <property type="entry name" value="MurD-like peptide ligases, peptide-binding domain"/>
    <property type="match status" value="1"/>
</dbReference>
<comment type="function">
    <text evidence="10 11">Involved in cell wall formation. Catalyzes the final step in the synthesis of UDP-N-acetylmuramoyl-pentapeptide, the precursor of murein.</text>
</comment>
<comment type="subcellular location">
    <subcellularLocation>
        <location evidence="10 11">Cytoplasm</location>
    </subcellularLocation>
</comment>
<dbReference type="Proteomes" id="UP000055136">
    <property type="component" value="Chromosome"/>
</dbReference>
<keyword evidence="16" id="KW-1185">Reference proteome</keyword>
<dbReference type="GO" id="GO:0051301">
    <property type="term" value="P:cell division"/>
    <property type="evidence" value="ECO:0007669"/>
    <property type="project" value="UniProtKB-KW"/>
</dbReference>
<evidence type="ECO:0000256" key="7">
    <source>
        <dbReference type="ARBA" id="ARBA00022984"/>
    </source>
</evidence>
<dbReference type="EC" id="6.3.2.10" evidence="10 11"/>
<dbReference type="KEGG" id="tee:Tel_03745"/>
<keyword evidence="7 10" id="KW-0573">Peptidoglycan synthesis</keyword>
<dbReference type="STRING" id="1748243.Tel_03745"/>
<name>A0A0S2TB13_9GAMM</name>
<evidence type="ECO:0000313" key="15">
    <source>
        <dbReference type="EMBL" id="ALP52326.1"/>
    </source>
</evidence>
<dbReference type="Gene3D" id="3.90.190.20">
    <property type="entry name" value="Mur ligase, C-terminal domain"/>
    <property type="match status" value="1"/>
</dbReference>
<dbReference type="SUPFAM" id="SSF53623">
    <property type="entry name" value="MurD-like peptide ligases, catalytic domain"/>
    <property type="match status" value="1"/>
</dbReference>
<keyword evidence="3 10" id="KW-0132">Cell division</keyword>
<dbReference type="GO" id="GO:0071555">
    <property type="term" value="P:cell wall organization"/>
    <property type="evidence" value="ECO:0007669"/>
    <property type="project" value="UniProtKB-KW"/>
</dbReference>
<dbReference type="GO" id="GO:0047480">
    <property type="term" value="F:UDP-N-acetylmuramoyl-tripeptide-D-alanyl-D-alanine ligase activity"/>
    <property type="evidence" value="ECO:0007669"/>
    <property type="project" value="UniProtKB-UniRule"/>
</dbReference>
<comment type="pathway">
    <text evidence="10 11">Cell wall biogenesis; peptidoglycan biosynthesis.</text>
</comment>
<dbReference type="GO" id="GO:0008766">
    <property type="term" value="F:UDP-N-acetylmuramoylalanyl-D-glutamyl-2,6-diaminopimelate-D-alanyl-D-alanine ligase activity"/>
    <property type="evidence" value="ECO:0007669"/>
    <property type="project" value="RHEA"/>
</dbReference>
<gene>
    <name evidence="10" type="primary">murF</name>
    <name evidence="15" type="ORF">Tel_03745</name>
</gene>
<evidence type="ECO:0000256" key="2">
    <source>
        <dbReference type="ARBA" id="ARBA00022598"/>
    </source>
</evidence>
<dbReference type="GO" id="GO:0005737">
    <property type="term" value="C:cytoplasm"/>
    <property type="evidence" value="ECO:0007669"/>
    <property type="project" value="UniProtKB-SubCell"/>
</dbReference>
<keyword evidence="8 10" id="KW-0131">Cell cycle</keyword>
<evidence type="ECO:0000256" key="4">
    <source>
        <dbReference type="ARBA" id="ARBA00022741"/>
    </source>
</evidence>
<dbReference type="GO" id="GO:0005524">
    <property type="term" value="F:ATP binding"/>
    <property type="evidence" value="ECO:0007669"/>
    <property type="project" value="UniProtKB-UniRule"/>
</dbReference>
<dbReference type="InterPro" id="IPR036615">
    <property type="entry name" value="Mur_ligase_C_dom_sf"/>
</dbReference>
<dbReference type="Gene3D" id="3.40.1390.10">
    <property type="entry name" value="MurE/MurF, N-terminal domain"/>
    <property type="match status" value="1"/>
</dbReference>
<evidence type="ECO:0000313" key="16">
    <source>
        <dbReference type="Proteomes" id="UP000055136"/>
    </source>
</evidence>
<dbReference type="InterPro" id="IPR036565">
    <property type="entry name" value="Mur-like_cat_sf"/>
</dbReference>
<feature type="binding site" evidence="10">
    <location>
        <begin position="108"/>
        <end position="114"/>
    </location>
    <ligand>
        <name>ATP</name>
        <dbReference type="ChEBI" id="CHEBI:30616"/>
    </ligand>
</feature>
<feature type="domain" description="Mur ligase central" evidence="14">
    <location>
        <begin position="106"/>
        <end position="300"/>
    </location>
</feature>
<dbReference type="Gene3D" id="3.40.1190.10">
    <property type="entry name" value="Mur-like, catalytic domain"/>
    <property type="match status" value="1"/>
</dbReference>
<keyword evidence="5 10" id="KW-0067">ATP-binding</keyword>
<organism evidence="15 16">
    <name type="scientific">Candidatus Tenderia electrophaga</name>
    <dbReference type="NCBI Taxonomy" id="1748243"/>
    <lineage>
        <taxon>Bacteria</taxon>
        <taxon>Pseudomonadati</taxon>
        <taxon>Pseudomonadota</taxon>
        <taxon>Gammaproteobacteria</taxon>
        <taxon>Candidatus Tenderiales</taxon>
        <taxon>Candidatus Tenderiaceae</taxon>
        <taxon>Candidatus Tenderia</taxon>
    </lineage>
</organism>
<dbReference type="PANTHER" id="PTHR43024">
    <property type="entry name" value="UDP-N-ACETYLMURAMOYL-TRIPEPTIDE--D-ALANYL-D-ALANINE LIGASE"/>
    <property type="match status" value="1"/>
</dbReference>
<dbReference type="Pfam" id="PF01225">
    <property type="entry name" value="Mur_ligase"/>
    <property type="match status" value="1"/>
</dbReference>